<evidence type="ECO:0000256" key="2">
    <source>
        <dbReference type="ARBA" id="ARBA00023125"/>
    </source>
</evidence>
<dbReference type="InterPro" id="IPR018062">
    <property type="entry name" value="HTH_AraC-typ_CS"/>
</dbReference>
<evidence type="ECO:0000256" key="3">
    <source>
        <dbReference type="ARBA" id="ARBA00023163"/>
    </source>
</evidence>
<evidence type="ECO:0000313" key="5">
    <source>
        <dbReference type="EMBL" id="SCM75306.1"/>
    </source>
</evidence>
<dbReference type="InterPro" id="IPR050204">
    <property type="entry name" value="AraC_XylS_family_regulators"/>
</dbReference>
<dbReference type="PANTHER" id="PTHR46796:SF6">
    <property type="entry name" value="ARAC SUBFAMILY"/>
    <property type="match status" value="1"/>
</dbReference>
<reference evidence="5" key="1">
    <citation type="submission" date="2016-08" db="EMBL/GenBank/DDBJ databases">
        <authorList>
            <person name="Seilhamer J.J."/>
        </authorList>
    </citation>
    <scope>NUCLEOTIDE SEQUENCE</scope>
    <source>
        <strain evidence="5">86</strain>
    </source>
</reference>
<dbReference type="InterPro" id="IPR018060">
    <property type="entry name" value="HTH_AraC"/>
</dbReference>
<dbReference type="GO" id="GO:0003700">
    <property type="term" value="F:DNA-binding transcription factor activity"/>
    <property type="evidence" value="ECO:0007669"/>
    <property type="project" value="InterPro"/>
</dbReference>
<dbReference type="PROSITE" id="PS01124">
    <property type="entry name" value="HTH_ARAC_FAMILY_2"/>
    <property type="match status" value="1"/>
</dbReference>
<dbReference type="InterPro" id="IPR009057">
    <property type="entry name" value="Homeodomain-like_sf"/>
</dbReference>
<feature type="domain" description="HTH araC/xylS-type" evidence="4">
    <location>
        <begin position="215"/>
        <end position="313"/>
    </location>
</feature>
<dbReference type="PROSITE" id="PS00041">
    <property type="entry name" value="HTH_ARAC_FAMILY_1"/>
    <property type="match status" value="1"/>
</dbReference>
<dbReference type="GO" id="GO:0043565">
    <property type="term" value="F:sequence-specific DNA binding"/>
    <property type="evidence" value="ECO:0007669"/>
    <property type="project" value="InterPro"/>
</dbReference>
<dbReference type="AlphaFoldDB" id="A0A212LCM1"/>
<keyword evidence="3" id="KW-0804">Transcription</keyword>
<dbReference type="EMBL" id="FMJD01000005">
    <property type="protein sequence ID" value="SCM75306.1"/>
    <property type="molecule type" value="Genomic_DNA"/>
</dbReference>
<organism evidence="5">
    <name type="scientific">uncultured Pleomorphomonas sp</name>
    <dbReference type="NCBI Taxonomy" id="442121"/>
    <lineage>
        <taxon>Bacteria</taxon>
        <taxon>Pseudomonadati</taxon>
        <taxon>Pseudomonadota</taxon>
        <taxon>Alphaproteobacteria</taxon>
        <taxon>Hyphomicrobiales</taxon>
        <taxon>Pleomorphomonadaceae</taxon>
        <taxon>Pleomorphomonas</taxon>
        <taxon>environmental samples</taxon>
    </lineage>
</organism>
<gene>
    <name evidence="5" type="ORF">KL86PLE_130707</name>
</gene>
<dbReference type="SMART" id="SM00342">
    <property type="entry name" value="HTH_ARAC"/>
    <property type="match status" value="1"/>
</dbReference>
<evidence type="ECO:0000259" key="4">
    <source>
        <dbReference type="PROSITE" id="PS01124"/>
    </source>
</evidence>
<dbReference type="PANTHER" id="PTHR46796">
    <property type="entry name" value="HTH-TYPE TRANSCRIPTIONAL ACTIVATOR RHAS-RELATED"/>
    <property type="match status" value="1"/>
</dbReference>
<dbReference type="Pfam" id="PF12833">
    <property type="entry name" value="HTH_18"/>
    <property type="match status" value="1"/>
</dbReference>
<accession>A0A212LCM1</accession>
<proteinExistence type="predicted"/>
<keyword evidence="1" id="KW-0805">Transcription regulation</keyword>
<dbReference type="RefSeq" id="WP_288200056.1">
    <property type="nucleotide sequence ID" value="NZ_LT608334.1"/>
</dbReference>
<dbReference type="SUPFAM" id="SSF46689">
    <property type="entry name" value="Homeodomain-like"/>
    <property type="match status" value="2"/>
</dbReference>
<evidence type="ECO:0000256" key="1">
    <source>
        <dbReference type="ARBA" id="ARBA00023015"/>
    </source>
</evidence>
<dbReference type="Gene3D" id="1.10.10.60">
    <property type="entry name" value="Homeodomain-like"/>
    <property type="match status" value="1"/>
</dbReference>
<sequence>MPQSAPSNLEDPRAARGLAICDAAASEAIPSNYRENVERFRMAPVRSIGIGAKSSLKASFWRTDLEDTEVCGDPDYGAVMIHLGGGRVWRNADPIPGEMGSMTMQPFETTRWRLEGMVSFAHIFVPLVLLGDVSESLFSRDFGRENLWVPMATRDERLFAAVSAVQAGLLITEPTSLLLDSWALILSEILVRRFSSHTGRHARPTKGKIPSRGTALVVDYIEANIERDLDLAELASVASMSVYHFAHRFKETVGMSPHAYVLSRRVCRAQWLLDRGANGLAQVAIACGFSSQAHLTTAFRHHLGLTPGNYRRARA</sequence>
<keyword evidence="2" id="KW-0238">DNA-binding</keyword>
<name>A0A212LCM1_9HYPH</name>
<protein>
    <submittedName>
        <fullName evidence="5">Putative AraC family transcriptional regulator</fullName>
    </submittedName>
</protein>